<name>A0A6N9HA57_9MICO</name>
<keyword evidence="3" id="KW-1185">Reference proteome</keyword>
<feature type="compositionally biased region" description="Pro residues" evidence="1">
    <location>
        <begin position="384"/>
        <end position="394"/>
    </location>
</feature>
<evidence type="ECO:0000256" key="1">
    <source>
        <dbReference type="SAM" id="MobiDB-lite"/>
    </source>
</evidence>
<feature type="compositionally biased region" description="Low complexity" evidence="1">
    <location>
        <begin position="421"/>
        <end position="440"/>
    </location>
</feature>
<protein>
    <submittedName>
        <fullName evidence="2">Uncharacterized protein</fullName>
    </submittedName>
</protein>
<comment type="caution">
    <text evidence="2">The sequence shown here is derived from an EMBL/GenBank/DDBJ whole genome shotgun (WGS) entry which is preliminary data.</text>
</comment>
<gene>
    <name evidence="2" type="ORF">GSY69_13270</name>
</gene>
<dbReference type="EMBL" id="WWEQ01000094">
    <property type="protein sequence ID" value="MYM20903.1"/>
    <property type="molecule type" value="Genomic_DNA"/>
</dbReference>
<evidence type="ECO:0000313" key="2">
    <source>
        <dbReference type="EMBL" id="MYM20903.1"/>
    </source>
</evidence>
<proteinExistence type="predicted"/>
<accession>A0A6N9HA57</accession>
<dbReference type="AlphaFoldDB" id="A0A6N9HA57"/>
<sequence>LAAARRAERGPVVGALLERELLVRALGDLDWVAQGGEVPVSCEPARAADAELVAAASAALDLVRDAGEAAAPGDDESAVLCLRVPALVVEAGIAARPGDVAEAPAAQRLERQLLSALSLPPAVRAMLPGGEGVLRRAGGIPADLADRTVRALQDVLSDPYQQLLPVGADGAVVSRECEAQLLAAGLPPAAAGEDGLSLQLRTGALERGMPLTVDFLQAITRRGTAERLPARIRAAIAPGLRDASLAAELERGRAGWLPAAQLRPALAEAWGPGLDRLTAAVLAGRARTSAEARVAALLRWAYARDAELLAGDGAVLLDAEGPVAGLGRTHEAKLAGATWAAVLGQLLGGIDAREWHDPNAGTRPDRLAGTAIDPEAVLDALPAMVPPAAGPGPGPTASLGSGAAAPGPFAAPQERSAFAVPRDPNPFAADAAPDPFAVPSAGPPEPSVPPRPPHPPGAGASEPAPLLARLLALALLDLLTGGGRGPLTDEELAVLEFPGRTGPVFWAVVATAAARARPDELEEALAGAEALVPRAAAARRGEAQAPKPKEVASAIKELRSQLGLETTKTRRGREAKRGADNPGMEGVRP</sequence>
<feature type="region of interest" description="Disordered" evidence="1">
    <location>
        <begin position="383"/>
        <end position="462"/>
    </location>
</feature>
<feature type="compositionally biased region" description="Low complexity" evidence="1">
    <location>
        <begin position="395"/>
        <end position="412"/>
    </location>
</feature>
<dbReference type="Proteomes" id="UP000469215">
    <property type="component" value="Unassembled WGS sequence"/>
</dbReference>
<feature type="compositionally biased region" description="Pro residues" evidence="1">
    <location>
        <begin position="441"/>
        <end position="456"/>
    </location>
</feature>
<reference evidence="2 3" key="1">
    <citation type="submission" date="2020-01" db="EMBL/GenBank/DDBJ databases">
        <authorList>
            <person name="Deng T."/>
        </authorList>
    </citation>
    <scope>NUCLEOTIDE SEQUENCE [LARGE SCALE GENOMIC DNA]</scope>
    <source>
        <strain evidence="2 3">5221</strain>
    </source>
</reference>
<feature type="region of interest" description="Disordered" evidence="1">
    <location>
        <begin position="558"/>
        <end position="589"/>
    </location>
</feature>
<evidence type="ECO:0000313" key="3">
    <source>
        <dbReference type="Proteomes" id="UP000469215"/>
    </source>
</evidence>
<organism evidence="2 3">
    <name type="scientific">Brevibacterium rongguiense</name>
    <dbReference type="NCBI Taxonomy" id="2695267"/>
    <lineage>
        <taxon>Bacteria</taxon>
        <taxon>Bacillati</taxon>
        <taxon>Actinomycetota</taxon>
        <taxon>Actinomycetes</taxon>
        <taxon>Micrococcales</taxon>
        <taxon>Brevibacteriaceae</taxon>
        <taxon>Brevibacterium</taxon>
    </lineage>
</organism>
<feature type="non-terminal residue" evidence="2">
    <location>
        <position position="1"/>
    </location>
</feature>